<evidence type="ECO:0000313" key="2">
    <source>
        <dbReference type="EMBL" id="MBZ2208501.1"/>
    </source>
</evidence>
<dbReference type="Pfam" id="PF03374">
    <property type="entry name" value="ANT"/>
    <property type="match status" value="1"/>
</dbReference>
<evidence type="ECO:0000313" key="3">
    <source>
        <dbReference type="Proteomes" id="UP000809349"/>
    </source>
</evidence>
<accession>A0ABS7SRD8</accession>
<organism evidence="2 3">
    <name type="scientific">Massilia soli</name>
    <dbReference type="NCBI Taxonomy" id="2792854"/>
    <lineage>
        <taxon>Bacteria</taxon>
        <taxon>Pseudomonadati</taxon>
        <taxon>Pseudomonadota</taxon>
        <taxon>Betaproteobacteria</taxon>
        <taxon>Burkholderiales</taxon>
        <taxon>Oxalobacteraceae</taxon>
        <taxon>Telluria group</taxon>
        <taxon>Massilia</taxon>
    </lineage>
</organism>
<dbReference type="InterPro" id="IPR005039">
    <property type="entry name" value="Ant_C"/>
</dbReference>
<evidence type="ECO:0000259" key="1">
    <source>
        <dbReference type="Pfam" id="PF03374"/>
    </source>
</evidence>
<dbReference type="Proteomes" id="UP000809349">
    <property type="component" value="Unassembled WGS sequence"/>
</dbReference>
<dbReference type="EMBL" id="JAFBIL020000005">
    <property type="protein sequence ID" value="MBZ2208501.1"/>
    <property type="molecule type" value="Genomic_DNA"/>
</dbReference>
<sequence>MLNHNVGGGLSIVAGTATQPSIMTSREIAELTGKQHQHVKRDIESMLRDLGEDVSRFGRIYFDSMNREQAEFALDRELTETLLTGYSAPLRRKVVARWRELESVQPVAIPSSFAEALRLAADQQELIAAQAELLVAAAPAVAFVEKYADSTGLKGFRQVAKLLGIKEPTFRDFLEESKIMYRLGGEWVPFSQHLDTGRFAVKAGTADSGHAFNSTKFTAKGIRWVAGEFAKWQLLQREGVAK</sequence>
<reference evidence="2 3" key="2">
    <citation type="submission" date="2021-08" db="EMBL/GenBank/DDBJ databases">
        <title>Massilia sp. R798.</title>
        <authorList>
            <person name="Baek J.H."/>
            <person name="Jung H.S."/>
            <person name="Kim K.R."/>
            <person name="Jeon C.O."/>
        </authorList>
    </citation>
    <scope>NUCLEOTIDE SEQUENCE [LARGE SCALE GENOMIC DNA]</scope>
    <source>
        <strain evidence="2 3">R798</strain>
    </source>
</reference>
<dbReference type="InterPro" id="IPR014054">
    <property type="entry name" value="Phage_regulatory_Rha"/>
</dbReference>
<protein>
    <submittedName>
        <fullName evidence="2">Phage antirepressor KilAC domain-containing protein</fullName>
    </submittedName>
</protein>
<proteinExistence type="predicted"/>
<comment type="caution">
    <text evidence="2">The sequence shown here is derived from an EMBL/GenBank/DDBJ whole genome shotgun (WGS) entry which is preliminary data.</text>
</comment>
<feature type="domain" description="Antirepressor protein C-terminal" evidence="1">
    <location>
        <begin position="136"/>
        <end position="231"/>
    </location>
</feature>
<dbReference type="Pfam" id="PF09669">
    <property type="entry name" value="Phage_pRha"/>
    <property type="match status" value="1"/>
</dbReference>
<dbReference type="RefSeq" id="WP_223468981.1">
    <property type="nucleotide sequence ID" value="NZ_JAFBIL020000005.1"/>
</dbReference>
<gene>
    <name evidence="2" type="ORF">I4X03_014645</name>
</gene>
<keyword evidence="3" id="KW-1185">Reference proteome</keyword>
<name>A0ABS7SRD8_9BURK</name>
<reference evidence="2 3" key="1">
    <citation type="submission" date="2021-01" db="EMBL/GenBank/DDBJ databases">
        <authorList>
            <person name="Ruan W."/>
            <person name="Khan S.A."/>
            <person name="Jeon C.O."/>
        </authorList>
    </citation>
    <scope>NUCLEOTIDE SEQUENCE [LARGE SCALE GENOMIC DNA]</scope>
    <source>
        <strain evidence="2 3">R798</strain>
    </source>
</reference>